<dbReference type="AlphaFoldDB" id="A0AAD2CZR5"/>
<feature type="coiled-coil region" evidence="1">
    <location>
        <begin position="341"/>
        <end position="368"/>
    </location>
</feature>
<evidence type="ECO:0000256" key="2">
    <source>
        <dbReference type="SAM" id="MobiDB-lite"/>
    </source>
</evidence>
<organism evidence="3 4">
    <name type="scientific">Euplotes crassus</name>
    <dbReference type="NCBI Taxonomy" id="5936"/>
    <lineage>
        <taxon>Eukaryota</taxon>
        <taxon>Sar</taxon>
        <taxon>Alveolata</taxon>
        <taxon>Ciliophora</taxon>
        <taxon>Intramacronucleata</taxon>
        <taxon>Spirotrichea</taxon>
        <taxon>Hypotrichia</taxon>
        <taxon>Euplotida</taxon>
        <taxon>Euplotidae</taxon>
        <taxon>Moneuplotes</taxon>
    </lineage>
</organism>
<dbReference type="EMBL" id="CAMPGE010017157">
    <property type="protein sequence ID" value="CAI2375664.1"/>
    <property type="molecule type" value="Genomic_DNA"/>
</dbReference>
<keyword evidence="1" id="KW-0175">Coiled coil</keyword>
<sequence>MDTSFNKENLNLFKSANNDQFITSYPTIKDPPKQRQSKRGKSQQNPSINNPRKHVKSRSLSNITNLQSTIPHTSAQITKRAPKSLSAKCQSYTSVLSYNLELLLFLIHVSKALALNSDSLSYQKAILSDRKHSLSADKDTEQNQAYWDSLEKSVLLIVNKCFEGINEEEGNYEENLEFAITEVIINLEDKINTKKEEIQHLLKTRMKKHPKNLHPVTKVLQKTNNILSKSHDLPFEDSISQFQKSKSVKWEDQKIANKTQRITFRKSLNSSFSSDSPPKSQTHGRIYKNSQKAASQNRHNNFITHSLLSDPPSPTSDINLLLNLNQPPPQDPLFFQQNYFLDQIQQLKENLEESVSALKEKSSEFERCKRSLKKCMTWLGKGIRLVKEKDAQIAISDKQFQQTLTQITRQNFYIRFKWAFGLAELVYKQNQRKGIGDIITQNHERRLKIISFRQIQRNAPIQKELRRIKAIQDFTLKQKYFDLFKYFSSITREERYNWAKAGRFYEFLCKRRGLYAIRDFYDKNYVPHEVEDQQMEKAGKLHRFKFMQSIFLKFYVVINQQKIERLNDLKADSFYTKKRLQMLVKGIYNSRKIYKDYLKECEEVIKSKYQENLKIMAFSALLWQRNCARDHKVQMEGLFEKEKFFRTNRFFKLWQKAIENKQRLKALETQCAAKHDLAIQRKYFIQYLKAYRKRRLQKKIYFVQWKTQCCNFRKQEGRILKMQSFEIRRSKQMKKDIFSILKAIYYRSKSSRHFREQESLRRCLKTDLEEKSKLKKRVNDLILENKEKQIKLKELEKADKLRLEAIYMQEKKLIREGKNISILKEQNHKLNKSILMLQKPKDEEIELRNENEMLKRKLVKFENQLLKVQTPKMGEIPQLEEIDRCLSRVSNIYSKASIDSDRDYQSQRDEHLESLEKELAIMRAKEKAYLATQSAFEQKMQSLEDKFKTEAENTRGLSRDLAYANRQIESLKNELLQTELDATNAETRSYINY</sequence>
<dbReference type="Proteomes" id="UP001295684">
    <property type="component" value="Unassembled WGS sequence"/>
</dbReference>
<protein>
    <submittedName>
        <fullName evidence="3">Uncharacterized protein</fullName>
    </submittedName>
</protein>
<comment type="caution">
    <text evidence="3">The sequence shown here is derived from an EMBL/GenBank/DDBJ whole genome shotgun (WGS) entry which is preliminary data.</text>
</comment>
<reference evidence="3" key="1">
    <citation type="submission" date="2023-07" db="EMBL/GenBank/DDBJ databases">
        <authorList>
            <consortium name="AG Swart"/>
            <person name="Singh M."/>
            <person name="Singh A."/>
            <person name="Seah K."/>
            <person name="Emmerich C."/>
        </authorList>
    </citation>
    <scope>NUCLEOTIDE SEQUENCE</scope>
    <source>
        <strain evidence="3">DP1</strain>
    </source>
</reference>
<evidence type="ECO:0000313" key="3">
    <source>
        <dbReference type="EMBL" id="CAI2375664.1"/>
    </source>
</evidence>
<accession>A0AAD2CZR5</accession>
<feature type="coiled-coil region" evidence="1">
    <location>
        <begin position="912"/>
        <end position="988"/>
    </location>
</feature>
<evidence type="ECO:0000256" key="1">
    <source>
        <dbReference type="SAM" id="Coils"/>
    </source>
</evidence>
<proteinExistence type="predicted"/>
<keyword evidence="4" id="KW-1185">Reference proteome</keyword>
<gene>
    <name evidence="3" type="ORF">ECRASSUSDP1_LOCUS17027</name>
</gene>
<feature type="coiled-coil region" evidence="1">
    <location>
        <begin position="771"/>
        <end position="803"/>
    </location>
</feature>
<name>A0AAD2CZR5_EUPCR</name>
<evidence type="ECO:0000313" key="4">
    <source>
        <dbReference type="Proteomes" id="UP001295684"/>
    </source>
</evidence>
<feature type="region of interest" description="Disordered" evidence="2">
    <location>
        <begin position="23"/>
        <end position="59"/>
    </location>
</feature>